<dbReference type="OrthoDB" id="766at2759"/>
<keyword evidence="3" id="KW-0489">Methyltransferase</keyword>
<comment type="caution">
    <text evidence="9">The sequence shown here is derived from an EMBL/GenBank/DDBJ whole genome shotgun (WGS) entry which is preliminary data.</text>
</comment>
<dbReference type="PROSITE" id="PS00091">
    <property type="entry name" value="THYMIDYLATE_SYNTHASE"/>
    <property type="match status" value="1"/>
</dbReference>
<dbReference type="EC" id="2.1.1.45" evidence="2"/>
<dbReference type="GO" id="GO:0005739">
    <property type="term" value="C:mitochondrion"/>
    <property type="evidence" value="ECO:0007669"/>
    <property type="project" value="TreeGrafter"/>
</dbReference>
<accession>A0A4Q1BSK2</accession>
<dbReference type="EMBL" id="SDIL01000013">
    <property type="protein sequence ID" value="RXK40946.1"/>
    <property type="molecule type" value="Genomic_DNA"/>
</dbReference>
<dbReference type="PANTHER" id="PTHR11548:SF2">
    <property type="entry name" value="THYMIDYLATE SYNTHASE"/>
    <property type="match status" value="1"/>
</dbReference>
<evidence type="ECO:0000256" key="6">
    <source>
        <dbReference type="PROSITE-ProRule" id="PRU10016"/>
    </source>
</evidence>
<feature type="region of interest" description="Disordered" evidence="7">
    <location>
        <begin position="201"/>
        <end position="232"/>
    </location>
</feature>
<proteinExistence type="inferred from homology"/>
<evidence type="ECO:0000313" key="9">
    <source>
        <dbReference type="EMBL" id="RXK40946.1"/>
    </source>
</evidence>
<protein>
    <recommendedName>
        <fullName evidence="2">thymidylate synthase</fullName>
        <ecNumber evidence="2">2.1.1.45</ecNumber>
    </recommendedName>
</protein>
<dbReference type="Pfam" id="PF00303">
    <property type="entry name" value="Thymidylat_synt"/>
    <property type="match status" value="1"/>
</dbReference>
<keyword evidence="5" id="KW-0545">Nucleotide biosynthesis</keyword>
<dbReference type="GO" id="GO:0032259">
    <property type="term" value="P:methylation"/>
    <property type="evidence" value="ECO:0007669"/>
    <property type="project" value="UniProtKB-KW"/>
</dbReference>
<dbReference type="VEuPathDB" id="FungiDB:TREMEDRAFT_67601"/>
<dbReference type="GO" id="GO:0006231">
    <property type="term" value="P:dTMP biosynthetic process"/>
    <property type="evidence" value="ECO:0007669"/>
    <property type="project" value="InterPro"/>
</dbReference>
<dbReference type="STRING" id="5217.A0A4Q1BSK2"/>
<gene>
    <name evidence="9" type="ORF">M231_01794</name>
</gene>
<evidence type="ECO:0000256" key="2">
    <source>
        <dbReference type="ARBA" id="ARBA00011947"/>
    </source>
</evidence>
<dbReference type="PANTHER" id="PTHR11548">
    <property type="entry name" value="THYMIDYLATE SYNTHASE 1"/>
    <property type="match status" value="1"/>
</dbReference>
<reference evidence="9 10" key="1">
    <citation type="submission" date="2016-06" db="EMBL/GenBank/DDBJ databases">
        <title>Evolution of pathogenesis and genome organization in the Tremellales.</title>
        <authorList>
            <person name="Cuomo C."/>
            <person name="Litvintseva A."/>
            <person name="Heitman J."/>
            <person name="Chen Y."/>
            <person name="Sun S."/>
            <person name="Springer D."/>
            <person name="Dromer F."/>
            <person name="Young S."/>
            <person name="Zeng Q."/>
            <person name="Chapman S."/>
            <person name="Gujja S."/>
            <person name="Saif S."/>
            <person name="Birren B."/>
        </authorList>
    </citation>
    <scope>NUCLEOTIDE SEQUENCE [LARGE SCALE GENOMIC DNA]</scope>
    <source>
        <strain evidence="9 10">ATCC 28783</strain>
    </source>
</reference>
<evidence type="ECO:0000259" key="8">
    <source>
        <dbReference type="Pfam" id="PF00303"/>
    </source>
</evidence>
<dbReference type="Gene3D" id="3.30.572.10">
    <property type="entry name" value="Thymidylate synthase/dCMP hydroxymethylase domain"/>
    <property type="match status" value="1"/>
</dbReference>
<dbReference type="InterPro" id="IPR045097">
    <property type="entry name" value="Thymidate_synth/dCMP_Mease"/>
</dbReference>
<evidence type="ECO:0000256" key="4">
    <source>
        <dbReference type="ARBA" id="ARBA00022679"/>
    </source>
</evidence>
<keyword evidence="10" id="KW-1185">Reference proteome</keyword>
<dbReference type="CDD" id="cd00351">
    <property type="entry name" value="TS_Pyrimidine_HMase"/>
    <property type="match status" value="1"/>
</dbReference>
<comment type="pathway">
    <text evidence="1">Pyrimidine metabolism; dTTP biosynthesis.</text>
</comment>
<dbReference type="UniPathway" id="UPA00575"/>
<evidence type="ECO:0000256" key="5">
    <source>
        <dbReference type="ARBA" id="ARBA00022727"/>
    </source>
</evidence>
<evidence type="ECO:0000313" key="10">
    <source>
        <dbReference type="Proteomes" id="UP000289152"/>
    </source>
</evidence>
<dbReference type="SUPFAM" id="SSF55831">
    <property type="entry name" value="Thymidylate synthase/dCMP hydroxymethylase"/>
    <property type="match status" value="1"/>
</dbReference>
<dbReference type="GO" id="GO:0005829">
    <property type="term" value="C:cytosol"/>
    <property type="evidence" value="ECO:0007669"/>
    <property type="project" value="TreeGrafter"/>
</dbReference>
<dbReference type="InterPro" id="IPR036926">
    <property type="entry name" value="Thymidate_synth/dCMP_Mease_sf"/>
</dbReference>
<keyword evidence="4" id="KW-0808">Transferase</keyword>
<evidence type="ECO:0000256" key="3">
    <source>
        <dbReference type="ARBA" id="ARBA00022603"/>
    </source>
</evidence>
<dbReference type="NCBIfam" id="TIGR03284">
    <property type="entry name" value="thym_sym"/>
    <property type="match status" value="1"/>
</dbReference>
<dbReference type="InterPro" id="IPR023451">
    <property type="entry name" value="Thymidate_synth/dCMP_Mease_dom"/>
</dbReference>
<dbReference type="PRINTS" id="PR00108">
    <property type="entry name" value="THYMDSNTHASE"/>
</dbReference>
<feature type="compositionally biased region" description="Low complexity" evidence="7">
    <location>
        <begin position="202"/>
        <end position="227"/>
    </location>
</feature>
<organism evidence="9 10">
    <name type="scientific">Tremella mesenterica</name>
    <name type="common">Jelly fungus</name>
    <dbReference type="NCBI Taxonomy" id="5217"/>
    <lineage>
        <taxon>Eukaryota</taxon>
        <taxon>Fungi</taxon>
        <taxon>Dikarya</taxon>
        <taxon>Basidiomycota</taxon>
        <taxon>Agaricomycotina</taxon>
        <taxon>Tremellomycetes</taxon>
        <taxon>Tremellales</taxon>
        <taxon>Tremellaceae</taxon>
        <taxon>Tremella</taxon>
    </lineage>
</organism>
<evidence type="ECO:0000256" key="1">
    <source>
        <dbReference type="ARBA" id="ARBA00004992"/>
    </source>
</evidence>
<dbReference type="InterPro" id="IPR020940">
    <property type="entry name" value="Thymidylate_synthase_AS"/>
</dbReference>
<dbReference type="AlphaFoldDB" id="A0A4Q1BSK2"/>
<dbReference type="GO" id="GO:0004799">
    <property type="term" value="F:thymidylate synthase activity"/>
    <property type="evidence" value="ECO:0007669"/>
    <property type="project" value="UniProtKB-EC"/>
</dbReference>
<evidence type="ECO:0000256" key="7">
    <source>
        <dbReference type="SAM" id="MobiDB-lite"/>
    </source>
</evidence>
<dbReference type="InParanoid" id="A0A4Q1BSK2"/>
<dbReference type="GO" id="GO:0006235">
    <property type="term" value="P:dTTP biosynthetic process"/>
    <property type="evidence" value="ECO:0007669"/>
    <property type="project" value="UniProtKB-UniPathway"/>
</dbReference>
<dbReference type="Proteomes" id="UP000289152">
    <property type="component" value="Unassembled WGS sequence"/>
</dbReference>
<dbReference type="InterPro" id="IPR000398">
    <property type="entry name" value="Thymidylate_synthase"/>
</dbReference>
<feature type="domain" description="Thymidylate synthase/dCMP hydroxymethylase" evidence="8">
    <location>
        <begin position="21"/>
        <end position="345"/>
    </location>
</feature>
<feature type="active site" evidence="6">
    <location>
        <position position="186"/>
    </location>
</feature>
<sequence length="359" mass="40597">MPTAITTNGSGRTNPEHEEYQYLDLITRIITTGQSRPDRTGTGVISLFAPPSLRFSLSNQTLPLLTTKRVFLRGVWEELLWFVKGSTDGKLLSEKGINIWDGNGSREYLDKVGLSHRREGDLGPVYGFQWRFFGAEYGTCDDDYNGKGVDQLKNVIEKVKNNPTDRRIILSAWNPKDLPLMALPPCHMFCQFYVTLPPLLPSNPSDPSNPSNPSDIDSPQDSSIDPSGPRDPNIKPKLSCLMYQRSCDLGLGVPFNIASYALLTHMIALVTDCEAHELILQMGDAHVYKDHIEPLKIQLERQPREFPKLNWKRSKEEISDIDGFKSDDLEVLGYKPLGKIEMKMSSLLFMYLILYPPFM</sequence>
<dbReference type="HAMAP" id="MF_00008">
    <property type="entry name" value="Thymidy_synth_bact"/>
    <property type="match status" value="1"/>
</dbReference>
<name>A0A4Q1BSK2_TREME</name>